<dbReference type="PROSITE" id="PS51257">
    <property type="entry name" value="PROKAR_LIPOPROTEIN"/>
    <property type="match status" value="1"/>
</dbReference>
<proteinExistence type="predicted"/>
<name>A0ABX0UA95_9FLAO</name>
<protein>
    <recommendedName>
        <fullName evidence="4">Peptidylprolyl isomerase</fullName>
    </recommendedName>
</protein>
<gene>
    <name evidence="2" type="ORF">FHR24_002210</name>
</gene>
<sequence length="280" mass="33216">MNKLIAIFSLLLLVTSCNQQKSTPTNVVAKVYNYVLTKEELKANVIKTNSIVDSLKATQDYIQSWSRQKLLYRNALINLDNTKELDDLVRKYKEELYVSYYKNALVNKKLDTLVFEKEIDSFYVKNFTNFKLNENLIKFKYIHIDPSNRKKYNIRKLFETNDVDDKQEILTDYKGYNDFYFNDSTWVSLRDVYSRKPDFPLLSSFDLARTNRLIEKTGVDKSLYYIYIKEIVNKGDIAPLAYVKPTIKNILLHKNKIKFFNQMEQILIDDAVKQKKYEVY</sequence>
<organism evidence="2 3">
    <name type="scientific">Wenyingzhuangia heitensis</name>
    <dbReference type="NCBI Taxonomy" id="1487859"/>
    <lineage>
        <taxon>Bacteria</taxon>
        <taxon>Pseudomonadati</taxon>
        <taxon>Bacteroidota</taxon>
        <taxon>Flavobacteriia</taxon>
        <taxon>Flavobacteriales</taxon>
        <taxon>Flavobacteriaceae</taxon>
        <taxon>Wenyingzhuangia</taxon>
    </lineage>
</organism>
<dbReference type="Proteomes" id="UP000745859">
    <property type="component" value="Unassembled WGS sequence"/>
</dbReference>
<comment type="caution">
    <text evidence="2">The sequence shown here is derived from an EMBL/GenBank/DDBJ whole genome shotgun (WGS) entry which is preliminary data.</text>
</comment>
<keyword evidence="3" id="KW-1185">Reference proteome</keyword>
<evidence type="ECO:0008006" key="4">
    <source>
        <dbReference type="Google" id="ProtNLM"/>
    </source>
</evidence>
<feature type="signal peptide" evidence="1">
    <location>
        <begin position="1"/>
        <end position="21"/>
    </location>
</feature>
<dbReference type="EMBL" id="JAASQL010000003">
    <property type="protein sequence ID" value="NIJ45739.1"/>
    <property type="molecule type" value="Genomic_DNA"/>
</dbReference>
<accession>A0ABX0UA95</accession>
<dbReference type="RefSeq" id="WP_167188418.1">
    <property type="nucleotide sequence ID" value="NZ_JAASQL010000003.1"/>
</dbReference>
<evidence type="ECO:0000256" key="1">
    <source>
        <dbReference type="SAM" id="SignalP"/>
    </source>
</evidence>
<keyword evidence="1" id="KW-0732">Signal</keyword>
<evidence type="ECO:0000313" key="2">
    <source>
        <dbReference type="EMBL" id="NIJ45739.1"/>
    </source>
</evidence>
<evidence type="ECO:0000313" key="3">
    <source>
        <dbReference type="Proteomes" id="UP000745859"/>
    </source>
</evidence>
<feature type="chain" id="PRO_5045224580" description="Peptidylprolyl isomerase" evidence="1">
    <location>
        <begin position="22"/>
        <end position="280"/>
    </location>
</feature>
<reference evidence="2 3" key="1">
    <citation type="submission" date="2020-03" db="EMBL/GenBank/DDBJ databases">
        <title>Genomic Encyclopedia of Type Strains, Phase IV (KMG-IV): sequencing the most valuable type-strain genomes for metagenomic binning, comparative biology and taxonomic classification.</title>
        <authorList>
            <person name="Goeker M."/>
        </authorList>
    </citation>
    <scope>NUCLEOTIDE SEQUENCE [LARGE SCALE GENOMIC DNA]</scope>
    <source>
        <strain evidence="2 3">DSM 101599</strain>
    </source>
</reference>